<dbReference type="Pfam" id="PF16178">
    <property type="entry name" value="Anoct_dimer"/>
    <property type="match status" value="1"/>
</dbReference>
<evidence type="ECO:0000259" key="1">
    <source>
        <dbReference type="Pfam" id="PF16178"/>
    </source>
</evidence>
<protein>
    <recommendedName>
        <fullName evidence="1">Anoctamin dimerisation domain-containing protein</fullName>
    </recommendedName>
</protein>
<proteinExistence type="predicted"/>
<sequence>MKRKKNLVEDSATLIALSDHPDQTYGSMEACAAAQENKNVFSDGVTRIDFVLEVEDRVSFQTPTAGLHQETKEVMQGKTKTTYILLSAPWNVLCYYAEEISLRVPLQVVTTPISNWSEGS</sequence>
<comment type="caution">
    <text evidence="2">The sequence shown here is derived from an EMBL/GenBank/DDBJ whole genome shotgun (WGS) entry which is preliminary data.</text>
</comment>
<evidence type="ECO:0000313" key="3">
    <source>
        <dbReference type="Proteomes" id="UP001558613"/>
    </source>
</evidence>
<dbReference type="EMBL" id="JAYMGO010000015">
    <property type="protein sequence ID" value="KAL1260078.1"/>
    <property type="molecule type" value="Genomic_DNA"/>
</dbReference>
<dbReference type="Proteomes" id="UP001558613">
    <property type="component" value="Unassembled WGS sequence"/>
</dbReference>
<name>A0ABR3M4N4_9TELE</name>
<gene>
    <name evidence="2" type="ORF">QQF64_007905</name>
</gene>
<evidence type="ECO:0000313" key="2">
    <source>
        <dbReference type="EMBL" id="KAL1260078.1"/>
    </source>
</evidence>
<accession>A0ABR3M4N4</accession>
<organism evidence="2 3">
    <name type="scientific">Cirrhinus molitorella</name>
    <name type="common">mud carp</name>
    <dbReference type="NCBI Taxonomy" id="172907"/>
    <lineage>
        <taxon>Eukaryota</taxon>
        <taxon>Metazoa</taxon>
        <taxon>Chordata</taxon>
        <taxon>Craniata</taxon>
        <taxon>Vertebrata</taxon>
        <taxon>Euteleostomi</taxon>
        <taxon>Actinopterygii</taxon>
        <taxon>Neopterygii</taxon>
        <taxon>Teleostei</taxon>
        <taxon>Ostariophysi</taxon>
        <taxon>Cypriniformes</taxon>
        <taxon>Cyprinidae</taxon>
        <taxon>Labeoninae</taxon>
        <taxon>Labeonini</taxon>
        <taxon>Cirrhinus</taxon>
    </lineage>
</organism>
<keyword evidence="3" id="KW-1185">Reference proteome</keyword>
<feature type="domain" description="Anoctamin dimerisation" evidence="1">
    <location>
        <begin position="41"/>
        <end position="108"/>
    </location>
</feature>
<dbReference type="InterPro" id="IPR032394">
    <property type="entry name" value="Anoct_dimer"/>
</dbReference>
<reference evidence="2 3" key="1">
    <citation type="submission" date="2023-09" db="EMBL/GenBank/DDBJ databases">
        <authorList>
            <person name="Wang M."/>
        </authorList>
    </citation>
    <scope>NUCLEOTIDE SEQUENCE [LARGE SCALE GENOMIC DNA]</scope>
    <source>
        <strain evidence="2">GT-2023</strain>
        <tissue evidence="2">Liver</tissue>
    </source>
</reference>